<evidence type="ECO:0000313" key="3">
    <source>
        <dbReference type="EMBL" id="KPJ08619.1"/>
    </source>
</evidence>
<organism evidence="3 4">
    <name type="scientific">Papilio machaon</name>
    <name type="common">Old World swallowtail butterfly</name>
    <dbReference type="NCBI Taxonomy" id="76193"/>
    <lineage>
        <taxon>Eukaryota</taxon>
        <taxon>Metazoa</taxon>
        <taxon>Ecdysozoa</taxon>
        <taxon>Arthropoda</taxon>
        <taxon>Hexapoda</taxon>
        <taxon>Insecta</taxon>
        <taxon>Pterygota</taxon>
        <taxon>Neoptera</taxon>
        <taxon>Endopterygota</taxon>
        <taxon>Lepidoptera</taxon>
        <taxon>Glossata</taxon>
        <taxon>Ditrysia</taxon>
        <taxon>Papilionoidea</taxon>
        <taxon>Papilionidae</taxon>
        <taxon>Papilioninae</taxon>
        <taxon>Papilio</taxon>
    </lineage>
</organism>
<evidence type="ECO:0000259" key="2">
    <source>
        <dbReference type="Pfam" id="PF25298"/>
    </source>
</evidence>
<sequence>MKTSVNKLNVRQNNFEKEIKELQQSLQFNDTQYEELVKKTTVLTEDTKKISNLEAELQRLHNENRKLKSDFNANEQRERLLNLEIVGIPEDRNENLSELLFKLASYAGVTITCNDILHVNRISPRTKVQGRPRLIIVKFASRLTKDNFFSQVRKCRITTKDINLQGEPKPIFINDHLSPYNKFLLRKCKELAKLKHYQYVWSKNGRIYTRKNDTTQALQIVEEEDLKKIV</sequence>
<feature type="coiled-coil region" evidence="1">
    <location>
        <begin position="5"/>
        <end position="77"/>
    </location>
</feature>
<name>A0A194QTI2_PAPMA</name>
<accession>A0A194QTI2</accession>
<dbReference type="EMBL" id="KQ461154">
    <property type="protein sequence ID" value="KPJ08619.1"/>
    <property type="molecule type" value="Genomic_DNA"/>
</dbReference>
<feature type="domain" description="FP protein C-terminal" evidence="2">
    <location>
        <begin position="178"/>
        <end position="230"/>
    </location>
</feature>
<dbReference type="InParanoid" id="A0A194QTI2"/>
<dbReference type="AlphaFoldDB" id="A0A194QTI2"/>
<reference evidence="3 4" key="1">
    <citation type="journal article" date="2015" name="Nat. Commun.">
        <title>Outbred genome sequencing and CRISPR/Cas9 gene editing in butterflies.</title>
        <authorList>
            <person name="Li X."/>
            <person name="Fan D."/>
            <person name="Zhang W."/>
            <person name="Liu G."/>
            <person name="Zhang L."/>
            <person name="Zhao L."/>
            <person name="Fang X."/>
            <person name="Chen L."/>
            <person name="Dong Y."/>
            <person name="Chen Y."/>
            <person name="Ding Y."/>
            <person name="Zhao R."/>
            <person name="Feng M."/>
            <person name="Zhu Y."/>
            <person name="Feng Y."/>
            <person name="Jiang X."/>
            <person name="Zhu D."/>
            <person name="Xiang H."/>
            <person name="Feng X."/>
            <person name="Li S."/>
            <person name="Wang J."/>
            <person name="Zhang G."/>
            <person name="Kronforst M.R."/>
            <person name="Wang W."/>
        </authorList>
    </citation>
    <scope>NUCLEOTIDE SEQUENCE [LARGE SCALE GENOMIC DNA]</scope>
    <source>
        <strain evidence="3">Ya'a_city_454_Pm</strain>
        <tissue evidence="3">Whole body</tissue>
    </source>
</reference>
<dbReference type="InterPro" id="IPR057251">
    <property type="entry name" value="FP_C"/>
</dbReference>
<evidence type="ECO:0000256" key="1">
    <source>
        <dbReference type="SAM" id="Coils"/>
    </source>
</evidence>
<protein>
    <recommendedName>
        <fullName evidence="2">FP protein C-terminal domain-containing protein</fullName>
    </recommendedName>
</protein>
<gene>
    <name evidence="3" type="ORF">RR48_12372</name>
</gene>
<keyword evidence="1" id="KW-0175">Coiled coil</keyword>
<dbReference type="Pfam" id="PF25298">
    <property type="entry name" value="Baculo_FP_2nd"/>
    <property type="match status" value="1"/>
</dbReference>
<keyword evidence="4" id="KW-1185">Reference proteome</keyword>
<dbReference type="Proteomes" id="UP000053240">
    <property type="component" value="Unassembled WGS sequence"/>
</dbReference>
<evidence type="ECO:0000313" key="4">
    <source>
        <dbReference type="Proteomes" id="UP000053240"/>
    </source>
</evidence>
<proteinExistence type="predicted"/>